<comment type="caution">
    <text evidence="2">The sequence shown here is derived from an EMBL/GenBank/DDBJ whole genome shotgun (WGS) entry which is preliminary data.</text>
</comment>
<dbReference type="AlphaFoldDB" id="A0A5J4TRM5"/>
<accession>A0A5J4TRM5</accession>
<proteinExistence type="predicted"/>
<feature type="non-terminal residue" evidence="2">
    <location>
        <position position="1"/>
    </location>
</feature>
<feature type="region of interest" description="Disordered" evidence="1">
    <location>
        <begin position="1"/>
        <end position="23"/>
    </location>
</feature>
<evidence type="ECO:0000313" key="2">
    <source>
        <dbReference type="EMBL" id="KAA6360898.1"/>
    </source>
</evidence>
<organism evidence="2 3">
    <name type="scientific">Streblomastix strix</name>
    <dbReference type="NCBI Taxonomy" id="222440"/>
    <lineage>
        <taxon>Eukaryota</taxon>
        <taxon>Metamonada</taxon>
        <taxon>Preaxostyla</taxon>
        <taxon>Oxymonadida</taxon>
        <taxon>Streblomastigidae</taxon>
        <taxon>Streblomastix</taxon>
    </lineage>
</organism>
<evidence type="ECO:0000313" key="3">
    <source>
        <dbReference type="Proteomes" id="UP000324800"/>
    </source>
</evidence>
<evidence type="ECO:0000256" key="1">
    <source>
        <dbReference type="SAM" id="MobiDB-lite"/>
    </source>
</evidence>
<reference evidence="2 3" key="1">
    <citation type="submission" date="2019-03" db="EMBL/GenBank/DDBJ databases">
        <title>Single cell metagenomics reveals metabolic interactions within the superorganism composed of flagellate Streblomastix strix and complex community of Bacteroidetes bacteria on its surface.</title>
        <authorList>
            <person name="Treitli S.C."/>
            <person name="Kolisko M."/>
            <person name="Husnik F."/>
            <person name="Keeling P."/>
            <person name="Hampl V."/>
        </authorList>
    </citation>
    <scope>NUCLEOTIDE SEQUENCE [LARGE SCALE GENOMIC DNA]</scope>
    <source>
        <strain evidence="2">ST1C</strain>
    </source>
</reference>
<dbReference type="EMBL" id="SNRW01026293">
    <property type="protein sequence ID" value="KAA6360898.1"/>
    <property type="molecule type" value="Genomic_DNA"/>
</dbReference>
<name>A0A5J4TRM5_9EUKA</name>
<sequence>VGWALAPSQVGQKTGREEVKQVTPTETPYYHHLMKQFTAIDTIILNPGSFSHKV</sequence>
<dbReference type="Proteomes" id="UP000324800">
    <property type="component" value="Unassembled WGS sequence"/>
</dbReference>
<gene>
    <name evidence="2" type="ORF">EZS28_043575</name>
</gene>
<protein>
    <submittedName>
        <fullName evidence="2">Uncharacterized protein</fullName>
    </submittedName>
</protein>